<comment type="caution">
    <text evidence="10">The sequence shown here is derived from an EMBL/GenBank/DDBJ whole genome shotgun (WGS) entry which is preliminary data.</text>
</comment>
<evidence type="ECO:0000313" key="11">
    <source>
        <dbReference type="Proteomes" id="UP001153365"/>
    </source>
</evidence>
<evidence type="ECO:0000256" key="2">
    <source>
        <dbReference type="ARBA" id="ARBA00009808"/>
    </source>
</evidence>
<reference evidence="10" key="1">
    <citation type="submission" date="2022-06" db="EMBL/GenBank/DDBJ databases">
        <authorList>
            <consortium name="SYNGENTA / RWTH Aachen University"/>
        </authorList>
    </citation>
    <scope>NUCLEOTIDE SEQUENCE</scope>
</reference>
<feature type="region of interest" description="Disordered" evidence="7">
    <location>
        <begin position="419"/>
        <end position="462"/>
    </location>
</feature>
<evidence type="ECO:0000256" key="5">
    <source>
        <dbReference type="ARBA" id="ARBA00023136"/>
    </source>
</evidence>
<evidence type="ECO:0000256" key="8">
    <source>
        <dbReference type="SAM" id="Phobius"/>
    </source>
</evidence>
<keyword evidence="5 6" id="KW-0472">Membrane</keyword>
<comment type="subcellular location">
    <subcellularLocation>
        <location evidence="1">Membrane</location>
        <topology evidence="1">Multi-pass membrane protein</topology>
    </subcellularLocation>
</comment>
<evidence type="ECO:0000256" key="7">
    <source>
        <dbReference type="SAM" id="MobiDB-lite"/>
    </source>
</evidence>
<dbReference type="PANTHER" id="PTHR12560">
    <property type="entry name" value="LONGEVITY ASSURANCE FACTOR 1 LAG1"/>
    <property type="match status" value="1"/>
</dbReference>
<evidence type="ECO:0000256" key="6">
    <source>
        <dbReference type="PROSITE-ProRule" id="PRU00205"/>
    </source>
</evidence>
<evidence type="ECO:0000259" key="9">
    <source>
        <dbReference type="PROSITE" id="PS50922"/>
    </source>
</evidence>
<dbReference type="Proteomes" id="UP001153365">
    <property type="component" value="Unassembled WGS sequence"/>
</dbReference>
<evidence type="ECO:0000256" key="1">
    <source>
        <dbReference type="ARBA" id="ARBA00004141"/>
    </source>
</evidence>
<dbReference type="GO" id="GO:0046513">
    <property type="term" value="P:ceramide biosynthetic process"/>
    <property type="evidence" value="ECO:0007669"/>
    <property type="project" value="InterPro"/>
</dbReference>
<keyword evidence="3 6" id="KW-0812">Transmembrane</keyword>
<name>A0AAV0AXN0_PHAPC</name>
<dbReference type="Pfam" id="PF03798">
    <property type="entry name" value="TRAM_LAG1_CLN8"/>
    <property type="match status" value="1"/>
</dbReference>
<evidence type="ECO:0000313" key="10">
    <source>
        <dbReference type="EMBL" id="CAH7673734.1"/>
    </source>
</evidence>
<feature type="transmembrane region" description="Helical" evidence="8">
    <location>
        <begin position="313"/>
        <end position="335"/>
    </location>
</feature>
<dbReference type="PROSITE" id="PS50922">
    <property type="entry name" value="TLC"/>
    <property type="match status" value="1"/>
</dbReference>
<protein>
    <submittedName>
        <fullName evidence="10">Sphingosine N-acyltransferase Lag1</fullName>
    </submittedName>
</protein>
<feature type="transmembrane region" description="Helical" evidence="8">
    <location>
        <begin position="20"/>
        <end position="42"/>
    </location>
</feature>
<keyword evidence="4 8" id="KW-1133">Transmembrane helix</keyword>
<dbReference type="SMART" id="SM00724">
    <property type="entry name" value="TLC"/>
    <property type="match status" value="1"/>
</dbReference>
<dbReference type="GO" id="GO:0016020">
    <property type="term" value="C:membrane"/>
    <property type="evidence" value="ECO:0007669"/>
    <property type="project" value="UniProtKB-SubCell"/>
</dbReference>
<feature type="domain" description="TLC" evidence="9">
    <location>
        <begin position="128"/>
        <end position="345"/>
    </location>
</feature>
<gene>
    <name evidence="10" type="ORF">PPACK8108_LOCUS8621</name>
</gene>
<feature type="transmembrane region" description="Helical" evidence="8">
    <location>
        <begin position="92"/>
        <end position="109"/>
    </location>
</feature>
<comment type="similarity">
    <text evidence="2">Belongs to the sphingosine N-acyltransferase family.</text>
</comment>
<feature type="transmembrane region" description="Helical" evidence="8">
    <location>
        <begin position="214"/>
        <end position="237"/>
    </location>
</feature>
<evidence type="ECO:0000256" key="3">
    <source>
        <dbReference type="ARBA" id="ARBA00022692"/>
    </source>
</evidence>
<proteinExistence type="inferred from homology"/>
<organism evidence="10 11">
    <name type="scientific">Phakopsora pachyrhizi</name>
    <name type="common">Asian soybean rust disease fungus</name>
    <dbReference type="NCBI Taxonomy" id="170000"/>
    <lineage>
        <taxon>Eukaryota</taxon>
        <taxon>Fungi</taxon>
        <taxon>Dikarya</taxon>
        <taxon>Basidiomycota</taxon>
        <taxon>Pucciniomycotina</taxon>
        <taxon>Pucciniomycetes</taxon>
        <taxon>Pucciniales</taxon>
        <taxon>Phakopsoraceae</taxon>
        <taxon>Phakopsora</taxon>
    </lineage>
</organism>
<evidence type="ECO:0000256" key="4">
    <source>
        <dbReference type="ARBA" id="ARBA00022989"/>
    </source>
</evidence>
<accession>A0AAV0AXN0</accession>
<dbReference type="GO" id="GO:0050291">
    <property type="term" value="F:sphingosine N-acyltransferase activity"/>
    <property type="evidence" value="ECO:0007669"/>
    <property type="project" value="InterPro"/>
</dbReference>
<feature type="compositionally biased region" description="Basic and acidic residues" evidence="7">
    <location>
        <begin position="441"/>
        <end position="450"/>
    </location>
</feature>
<dbReference type="InterPro" id="IPR016439">
    <property type="entry name" value="Lag1/Lac1-like"/>
</dbReference>
<sequence>MTTRIIRYTSKPRARLSRIFADWQLMTALSITAVIIALNVSFPDLSDPSSQPLSTYQTRIPTIQFRNPIPKFVHLSYLNPKNGSYFKGNDDIYFIGFWVLIWFSFREILMKMFWRPIGTCCNLHLKSSRLQRFTEQGWSLAYCTTFWCMGMKILSAYPKPILAVETRQYWQGYPHDSLPALTKFYYLCQTAFWFQQMIVLNIEKQRKDHYQMLAHHIVSATLICVSYATNFTGLGVAIHTTMDFSDILLSLAKMLNYINAGWVCDTVYVIFVISWIYTRHYVFGKITWDIYSKIELDVPFYWKPEEGYMATRTLYLFFLILLCILQLLLIFWLALILKIMWGVVVGDGADDARSESDSGESHEEIEKVIDPKQKYFTVDGTEVEKLMEKTEERIMAGLDDGQESVDGIKKILSTPALEANRETFTTEKKSSGGGGGGGDENVTKMDEKTGFRSKSKLYQRKC</sequence>
<feature type="transmembrane region" description="Helical" evidence="8">
    <location>
        <begin position="257"/>
        <end position="277"/>
    </location>
</feature>
<dbReference type="PANTHER" id="PTHR12560:SF0">
    <property type="entry name" value="LD18904P"/>
    <property type="match status" value="1"/>
</dbReference>
<dbReference type="EMBL" id="CALTRL010001790">
    <property type="protein sequence ID" value="CAH7673734.1"/>
    <property type="molecule type" value="Genomic_DNA"/>
</dbReference>
<feature type="compositionally biased region" description="Basic and acidic residues" evidence="7">
    <location>
        <begin position="419"/>
        <end position="430"/>
    </location>
</feature>
<feature type="compositionally biased region" description="Basic residues" evidence="7">
    <location>
        <begin position="451"/>
        <end position="462"/>
    </location>
</feature>
<dbReference type="InterPro" id="IPR006634">
    <property type="entry name" value="TLC-dom"/>
</dbReference>
<dbReference type="AlphaFoldDB" id="A0AAV0AXN0"/>
<keyword evidence="11" id="KW-1185">Reference proteome</keyword>